<gene>
    <name evidence="3" type="ORF">AWU65_30570</name>
</gene>
<dbReference type="InterPro" id="IPR018639">
    <property type="entry name" value="DUF2062"/>
</dbReference>
<keyword evidence="4" id="KW-1185">Reference proteome</keyword>
<keyword evidence="1" id="KW-0812">Transmembrane</keyword>
<feature type="domain" description="DUF2062" evidence="2">
    <location>
        <begin position="7"/>
        <end position="158"/>
    </location>
</feature>
<evidence type="ECO:0000313" key="3">
    <source>
        <dbReference type="EMBL" id="KZS44405.1"/>
    </source>
</evidence>
<feature type="transmembrane region" description="Helical" evidence="1">
    <location>
        <begin position="26"/>
        <end position="48"/>
    </location>
</feature>
<dbReference type="GeneID" id="97553916"/>
<evidence type="ECO:0000259" key="2">
    <source>
        <dbReference type="Pfam" id="PF09835"/>
    </source>
</evidence>
<evidence type="ECO:0000256" key="1">
    <source>
        <dbReference type="SAM" id="Phobius"/>
    </source>
</evidence>
<dbReference type="Pfam" id="PF09835">
    <property type="entry name" value="DUF2062"/>
    <property type="match status" value="1"/>
</dbReference>
<reference evidence="3" key="1">
    <citation type="journal article" date="2016" name="Genome Announc.">
        <title>Draft genomes of two strains of Paenibacillus glucanolyticus with capability to degrade lignocellulose.</title>
        <authorList>
            <person name="Mathews S.L."/>
            <person name="Pawlak J."/>
            <person name="Grunden A.M."/>
        </authorList>
    </citation>
    <scope>NUCLEOTIDE SEQUENCE [LARGE SCALE GENOMIC DNA]</scope>
    <source>
        <strain evidence="3">SLM1</strain>
    </source>
</reference>
<sequence length="177" mass="20313">MLLKYIRRLKYYILRTLRMQNSDHRIALGFAVGFFPCWYPTFGIDLLLAPLLARLVRGNIPSAFLAATAGSVLWPILFYLNYRVGVLVHLFTTFPKTFEIEDALTVPVPETDYIIETDHFGRLGHMGVNFLVGALINSVLSTLILYILLRIMLSVYRKPLLQKIKQSIRKGKSKIIR</sequence>
<dbReference type="PANTHER" id="PTHR40547:SF1">
    <property type="entry name" value="SLL0298 PROTEIN"/>
    <property type="match status" value="1"/>
</dbReference>
<dbReference type="PANTHER" id="PTHR40547">
    <property type="entry name" value="SLL0298 PROTEIN"/>
    <property type="match status" value="1"/>
</dbReference>
<keyword evidence="1" id="KW-0472">Membrane</keyword>
<protein>
    <recommendedName>
        <fullName evidence="2">DUF2062 domain-containing protein</fullName>
    </recommendedName>
</protein>
<dbReference type="EMBL" id="LWMH01000002">
    <property type="protein sequence ID" value="KZS44405.1"/>
    <property type="molecule type" value="Genomic_DNA"/>
</dbReference>
<organism evidence="3 4">
    <name type="scientific">Paenibacillus glucanolyticus</name>
    <dbReference type="NCBI Taxonomy" id="59843"/>
    <lineage>
        <taxon>Bacteria</taxon>
        <taxon>Bacillati</taxon>
        <taxon>Bacillota</taxon>
        <taxon>Bacilli</taxon>
        <taxon>Bacillales</taxon>
        <taxon>Paenibacillaceae</taxon>
        <taxon>Paenibacillus</taxon>
    </lineage>
</organism>
<accession>A0A163FI47</accession>
<feature type="transmembrane region" description="Helical" evidence="1">
    <location>
        <begin position="130"/>
        <end position="153"/>
    </location>
</feature>
<evidence type="ECO:0000313" key="4">
    <source>
        <dbReference type="Proteomes" id="UP000076796"/>
    </source>
</evidence>
<proteinExistence type="predicted"/>
<comment type="caution">
    <text evidence="3">The sequence shown here is derived from an EMBL/GenBank/DDBJ whole genome shotgun (WGS) entry which is preliminary data.</text>
</comment>
<dbReference type="STRING" id="59843.A3958_02825"/>
<dbReference type="KEGG" id="pglu:A3958_02825"/>
<dbReference type="Proteomes" id="UP000076796">
    <property type="component" value="Unassembled WGS sequence"/>
</dbReference>
<dbReference type="OrthoDB" id="2081705at2"/>
<feature type="transmembrane region" description="Helical" evidence="1">
    <location>
        <begin position="60"/>
        <end position="80"/>
    </location>
</feature>
<dbReference type="RefSeq" id="WP_036643416.1">
    <property type="nucleotide sequence ID" value="NZ_CBCSBX010000010.1"/>
</dbReference>
<dbReference type="AlphaFoldDB" id="A0A163FI47"/>
<name>A0A163FI47_9BACL</name>
<keyword evidence="1" id="KW-1133">Transmembrane helix</keyword>